<evidence type="ECO:0000256" key="7">
    <source>
        <dbReference type="ARBA" id="ARBA00023128"/>
    </source>
</evidence>
<name>A0AAP0DSK0_9ASTR</name>
<keyword evidence="8" id="KW-0472">Membrane</keyword>
<comment type="similarity">
    <text evidence="3">Belongs to the MICOS complex subunit Mic10 family.</text>
</comment>
<comment type="function">
    <text evidence="1">Component of the MICOS complex, a large protein complex of the mitochondrial inner membrane that plays crucial roles in the maintenance of crista junctions, inner membrane architecture, and formation of contact sites to the outer membrane.</text>
</comment>
<keyword evidence="6" id="KW-1133">Transmembrane helix</keyword>
<evidence type="ECO:0000256" key="5">
    <source>
        <dbReference type="ARBA" id="ARBA00022792"/>
    </source>
</evidence>
<evidence type="ECO:0000313" key="10">
    <source>
        <dbReference type="Proteomes" id="UP001408789"/>
    </source>
</evidence>
<reference evidence="9 10" key="1">
    <citation type="submission" date="2024-04" db="EMBL/GenBank/DDBJ databases">
        <title>The reference genome of an endangered Asteraceae, Deinandra increscens subsp. villosa, native to the Central Coast of California.</title>
        <authorList>
            <person name="Guilliams M."/>
            <person name="Hasenstab-Lehman K."/>
            <person name="Meyer R."/>
            <person name="Mcevoy S."/>
        </authorList>
    </citation>
    <scope>NUCLEOTIDE SEQUENCE [LARGE SCALE GENOMIC DNA]</scope>
    <source>
        <tissue evidence="9">Leaf</tissue>
    </source>
</reference>
<sequence>MAESKEIPSSAYDLNAKWDAYLDLGVRRFVYSSAAGALSGLILFRSPVTRWASVALGAGVGIGSAYSECSHQFNAAETLASKVDNLCRLMMACNVGNEYETQG</sequence>
<dbReference type="Proteomes" id="UP001408789">
    <property type="component" value="Unassembled WGS sequence"/>
</dbReference>
<keyword evidence="5" id="KW-0999">Mitochondrion inner membrane</keyword>
<comment type="subcellular location">
    <subcellularLocation>
        <location evidence="2">Mitochondrion inner membrane</location>
    </subcellularLocation>
</comment>
<dbReference type="GO" id="GO:0061617">
    <property type="term" value="C:MICOS complex"/>
    <property type="evidence" value="ECO:0007669"/>
    <property type="project" value="InterPro"/>
</dbReference>
<evidence type="ECO:0008006" key="11">
    <source>
        <dbReference type="Google" id="ProtNLM"/>
    </source>
</evidence>
<dbReference type="InterPro" id="IPR007512">
    <property type="entry name" value="Mic10"/>
</dbReference>
<proteinExistence type="inferred from homology"/>
<evidence type="ECO:0000256" key="4">
    <source>
        <dbReference type="ARBA" id="ARBA00022692"/>
    </source>
</evidence>
<evidence type="ECO:0000313" key="9">
    <source>
        <dbReference type="EMBL" id="KAK9080224.1"/>
    </source>
</evidence>
<evidence type="ECO:0000256" key="6">
    <source>
        <dbReference type="ARBA" id="ARBA00022989"/>
    </source>
</evidence>
<comment type="caution">
    <text evidence="9">The sequence shown here is derived from an EMBL/GenBank/DDBJ whole genome shotgun (WGS) entry which is preliminary data.</text>
</comment>
<organism evidence="9 10">
    <name type="scientific">Deinandra increscens subsp. villosa</name>
    <dbReference type="NCBI Taxonomy" id="3103831"/>
    <lineage>
        <taxon>Eukaryota</taxon>
        <taxon>Viridiplantae</taxon>
        <taxon>Streptophyta</taxon>
        <taxon>Embryophyta</taxon>
        <taxon>Tracheophyta</taxon>
        <taxon>Spermatophyta</taxon>
        <taxon>Magnoliopsida</taxon>
        <taxon>eudicotyledons</taxon>
        <taxon>Gunneridae</taxon>
        <taxon>Pentapetalae</taxon>
        <taxon>asterids</taxon>
        <taxon>campanulids</taxon>
        <taxon>Asterales</taxon>
        <taxon>Asteraceae</taxon>
        <taxon>Asteroideae</taxon>
        <taxon>Heliantheae alliance</taxon>
        <taxon>Madieae</taxon>
        <taxon>Madiinae</taxon>
        <taxon>Deinandra</taxon>
    </lineage>
</organism>
<keyword evidence="4" id="KW-0812">Transmembrane</keyword>
<dbReference type="Pfam" id="PF04418">
    <property type="entry name" value="DUF543"/>
    <property type="match status" value="1"/>
</dbReference>
<evidence type="ECO:0000256" key="8">
    <source>
        <dbReference type="ARBA" id="ARBA00023136"/>
    </source>
</evidence>
<evidence type="ECO:0000256" key="3">
    <source>
        <dbReference type="ARBA" id="ARBA00006792"/>
    </source>
</evidence>
<accession>A0AAP0DSK0</accession>
<evidence type="ECO:0000256" key="1">
    <source>
        <dbReference type="ARBA" id="ARBA00002689"/>
    </source>
</evidence>
<dbReference type="AlphaFoldDB" id="A0AAP0DSK0"/>
<dbReference type="EMBL" id="JBCNJP010000003">
    <property type="protein sequence ID" value="KAK9080224.1"/>
    <property type="molecule type" value="Genomic_DNA"/>
</dbReference>
<dbReference type="PANTHER" id="PTHR21304:SF14">
    <property type="entry name" value="MICOS COMPLEX SUBUNIT MIC10 PROTEIN"/>
    <property type="match status" value="1"/>
</dbReference>
<protein>
    <recommendedName>
        <fullName evidence="11">MICOS complex subunit Mic10</fullName>
    </recommendedName>
</protein>
<gene>
    <name evidence="9" type="ORF">SSX86_001900</name>
</gene>
<dbReference type="PANTHER" id="PTHR21304">
    <property type="entry name" value="MICOS COMPLEX SUBUNIT MIC10"/>
    <property type="match status" value="1"/>
</dbReference>
<keyword evidence="10" id="KW-1185">Reference proteome</keyword>
<evidence type="ECO:0000256" key="2">
    <source>
        <dbReference type="ARBA" id="ARBA00004273"/>
    </source>
</evidence>
<keyword evidence="7" id="KW-0496">Mitochondrion</keyword>